<dbReference type="NCBIfam" id="TIGR01731">
    <property type="entry name" value="fil_hemag_20aa"/>
    <property type="match status" value="21"/>
</dbReference>
<feature type="compositionally biased region" description="Basic and acidic residues" evidence="1">
    <location>
        <begin position="2670"/>
        <end position="2679"/>
    </location>
</feature>
<evidence type="ECO:0000259" key="2">
    <source>
        <dbReference type="SMART" id="SM00912"/>
    </source>
</evidence>
<feature type="compositionally biased region" description="Polar residues" evidence="1">
    <location>
        <begin position="2626"/>
        <end position="2638"/>
    </location>
</feature>
<dbReference type="InterPro" id="IPR008619">
    <property type="entry name" value="Filamentous_hemagglutn_rpt"/>
</dbReference>
<dbReference type="InterPro" id="IPR025157">
    <property type="entry name" value="Hemagglutinin_rpt"/>
</dbReference>
<proteinExistence type="predicted"/>
<dbReference type="HOGENOM" id="CLU_000043_2_1_4"/>
<feature type="compositionally biased region" description="Low complexity" evidence="1">
    <location>
        <begin position="2568"/>
        <end position="2580"/>
    </location>
</feature>
<dbReference type="Pfam" id="PF13332">
    <property type="entry name" value="Fil_haemagg_2"/>
    <property type="match status" value="3"/>
</dbReference>
<feature type="compositionally biased region" description="Polar residues" evidence="1">
    <location>
        <begin position="2063"/>
        <end position="2085"/>
    </location>
</feature>
<organism evidence="3">
    <name type="scientific">Cupriavidus pinatubonensis (strain JMP 134 / LMG 1197)</name>
    <name type="common">Cupriavidus necator (strain JMP 134)</name>
    <dbReference type="NCBI Taxonomy" id="264198"/>
    <lineage>
        <taxon>Bacteria</taxon>
        <taxon>Pseudomonadati</taxon>
        <taxon>Pseudomonadota</taxon>
        <taxon>Betaproteobacteria</taxon>
        <taxon>Burkholderiales</taxon>
        <taxon>Burkholderiaceae</taxon>
        <taxon>Cupriavidus</taxon>
    </lineage>
</organism>
<dbReference type="Pfam" id="PF05860">
    <property type="entry name" value="TPS"/>
    <property type="match status" value="1"/>
</dbReference>
<reference evidence="3" key="1">
    <citation type="submission" date="2005-08" db="EMBL/GenBank/DDBJ databases">
        <title>Complete sequence of Chromosome1 of Ralstonia eutropha JMP134.</title>
        <authorList>
            <person name="Copeland A."/>
            <person name="Lucas S."/>
            <person name="Lapidus A."/>
            <person name="Barry K."/>
            <person name="Detter J.C."/>
            <person name="Glavina T."/>
            <person name="Hammon N."/>
            <person name="Israni S."/>
            <person name="Pitluck S."/>
            <person name="Goltsman E."/>
            <person name="Martinez M."/>
            <person name="Schmutz J."/>
            <person name="Larimer F."/>
            <person name="Land M."/>
            <person name="Lykidis A."/>
            <person name="Richardson P."/>
        </authorList>
    </citation>
    <scope>NUCLEOTIDE SEQUENCE</scope>
    <source>
        <strain evidence="3">JMP134</strain>
    </source>
</reference>
<sequence>MNTELYRLVFNVARGMLVAVQECAKGRGKGSHTGTRASSGSGVFVPVFWFTALSAATMGLPLAHHAQAQTLPIQVDRGATGAQPYVSTAANGTPVVNIAPPNRPGGTSVNNFIQYNVGPSGVVVNNSGQNSQTQIAGWVHGNMQLGNNHAGTIVQQVTAPNPSQLLGMQEIAGNSAALVLVNPAGIYCSACGTIGADRFTLSTGRALYGPDGSLAGFDVSQGNLAIGAQGLSSPQAQVDLLARSIQVNGEVWSKYLNAIAGANQIDAETLAATPQAGAGRAPQFAIDASALGSMYAGAVRLVGTEKGIGFNIGNNIVASTGDIVLDVNGDVRILPSARLQAQGAATVSGTNLDNAGTVTTRGRITATTPGTLSNSGVLSAGGDVLAQTSQLANSGTIGAGTDANGNVTQAGTANIAASAAIQSSGSILAAGDANLSAPRLNLNGGTLIAHNTANVSATGDISHQGARLEGNAVQIAAGGTFDNTAGSVVAGANGATVQAASILNRSGSLSSGGTLGVNAQQTLDNTAGTVAGTGAATLQAANTINRGGSLGSTQGAVQVTGALDNTGGKTLAAGDLSVSGGAITNDQGQMSGQNVRLDAGAQAFSNVHGTINGAGTTTVTAGSVQNQGGAVTSTGTLDVRTPGSIENAGGTLAANGATTLTAAKVNNQAGTIGSVSSSLTGNGPLDNTGGKALAGTDVAMSGGAITNDQGQIAGQSVTLDAAEQAVSNAQGSIAGGIGATTIVAASLQNQQGSITSGGTLAVQTPGVIENAGGTLGATGAATLSASQINNQAGTLGSVKDALTVNAPLDNTNGSATAGTNLTIQGGPIVNDHGQLSAGQTLKLDTEGQALVNTAGTMSAQDIQADTGTVNNQGGLVLAKGTLQANTHGQAYDNSQGGQTIAGGAMTLTTGALNNANGVVSGQQAVTVNGAAMANQQGQIIAGGPLAVTGDSLANAGGQVAANGDVTLRMANTLDNTAGFTHAGGALDVQAATILNANTLGGTDANPLGMEGSTVQLVASAIDNILGALLADTALTVTAATLNNTQGEVTSGGTAQLNVDATTNTQGLLAANQKLGVTGASLTGDGTVQSAQGDVALSLKSDFNNSGEVKAAINLALDTTGDVNNSGTMRAGNGLDVHGRNLNNTGELYGAVSNHLRADQSVNNSGLIDGGAVRIDAGTTVTNVDRIFGDTVSIGAGQQILNDVNPATGQGGVIASRVGDINLGAPDIINREHALIYASQDLNVGGALDANGKATGQANSLTNASATIDVARDANVNATSINNLNNHFETQVTDTGVVNTVTYRLRGSDQDIDPTTAIFWDWKRGSPDAAHPATDLGWLYQDANERGAYRWLILPSTQYPFSQFGPPFDWSRLPDGSTGPNRGYYDAVEGDNAFLPAEQWTPVGLALAQFSQTDNVGNVVAVTDEHFYYQPGDAIWDKLGVQRPSSAPPPFQAACASDAPASCQDAYQAYQTWRQANFAQYQALNDKIKAFNLDFHSRVVRDFYSVNEQTQTRDETVKTTDPARLLVGGNATLNGAVVNDKSQILVGGDLIVPAPVDNRGYTGTRIETVTGSQDWNYINYGVNDPDRRTTPGPLPPINVNLPLVLATGTSLANQGTIGHDGSAPGQGAGLGTMAGAQGAGTGLAPLATQPVLKELVLPTSGNGLAFNGPGARLGGATIRQVTPALAMPQNALFHVNTAPGAHYLIETDPRFTDQRQWLSSDFMLSQLGQDPNNVVKRLGDGFYEARLVADAVMLGTGQRFVGDYSDNEAQYIGLMKAGVTFAQQFHLTVGTELTPDQMAALTSDMVWLVEKTVTLPDGSTQKVLVPQVYLMSHVGELKADGTLISANNVGIQTTGDVNNTGTISGRKLAVIDAQNINNIGGTLNGGTLVLNAQQDINNLAGKITGGNVAAQAGRDINFTTTTTTATGVAGEAVHSRTVISGVSELNADNATLLAGRDLTATAASIATTGDLGLGAGRNVNLGTVEIAERRDSVADDKNRTSVARSTEIGTQIQAGGDATLLAGQDVNAKAAYVSAGGAIGVGAGHDINIRAGQASVSIRDEQSRTSGGFLSSQSTHTIDQKASTDAVGSTFSGNTVDMQAKHDLTLAGSTVAGTKDVNLSAGHNLEIGTTETQSSAYSFKEEKKSGFGATGNGISYGSRDQKDTTHDAGTQQVGSMVGSTDGSVHLNAGNTLSVKGSSLIAAQDITGKGADINIEAAQNAQHHDETHEVKQSGFTLGVGGTVGQVMSAAQKINNASKSQDGRASALWGIAAARDAYDGASAIGSMVGGSGGGSPASGQQPSATVQLSWGSSQSKQTLTQDSTSHNGSRVSAGGTASFQATGVDADGNKTAGNLNVIGSDINASKVALQAKHDVNIVSATDTDESHSTNKSSSVSVGVSVGTTGYGVSASGSMAKGNSDSTGTSQANSHVRGSESVTIVSENDTNILGGTVSGGHVAMDVGGNLNLASRQDTQQMHADQQSASGGVSFSTMGGFSGNASYMQGKANGSYANVGEQTGVYAGQGGFDINVKGNTDLKGAVIASDATKDRNNLSTGTLTYSDLQNHSGYSATSVGTSVGTSPSAMSPMIPQHKSQSENGVAQSAIADGAITIKDQAKQSQDVAGLKRDTTSTNSQVGNNPNLKNVLDSQADTMAAAQAAGAAVARTVGDIAQSKQDDAQKRMETAGQALKQDPSPENQAAFDAAKADYEGWNEGGQYRAGLQAAGGALIGGLGGGSALTAAGGAAGAGAASLAATKLEDVANNVSKAVGSDNPVLNQAIGNLVSSVAAGGLGALVGGVAGAATGANVDIYNRQLHPDEQTLANRLSAASGGKYTPQQVGDAMRAASNGKYKEDVTAGMVVDGVSNPNGVYDNGAMFTVPSQDGRTLVQTIPNSVDPNLAGYIQSMTGGKSSPYSWNDETLGKTAPTMASTPTNPFTPAPNGCITAECAAGLGQQGRGLIPDYATGGVSVLSGSASATVNLYDGTSYVAGGVTQNFPSVSWKPGVTGTVGWIFGANDAKAANSFLNGDGNQAFVSIPTPFKFNVVGAVTHAYGGSTAIEFGLGSPGTIGYGVTPWSHGVPVTNGGK</sequence>
<name>Q477F8_CUPPJ</name>
<feature type="region of interest" description="Disordered" evidence="1">
    <location>
        <begin position="2286"/>
        <end position="2332"/>
    </location>
</feature>
<feature type="region of interest" description="Disordered" evidence="1">
    <location>
        <begin position="2057"/>
        <end position="2085"/>
    </location>
</feature>
<dbReference type="InterPro" id="IPR012334">
    <property type="entry name" value="Pectin_lyas_fold"/>
</dbReference>
<evidence type="ECO:0000313" key="3">
    <source>
        <dbReference type="EMBL" id="AAZ59475.1"/>
    </source>
</evidence>
<dbReference type="eggNOG" id="COG3210">
    <property type="taxonomic scope" value="Bacteria"/>
</dbReference>
<dbReference type="Gene3D" id="2.160.20.10">
    <property type="entry name" value="Single-stranded right-handed beta-helix, Pectin lyase-like"/>
    <property type="match status" value="1"/>
</dbReference>
<dbReference type="KEGG" id="reu:Reut_A0093"/>
<gene>
    <name evidence="3" type="ordered locus">Reut_A0093</name>
</gene>
<dbReference type="InterPro" id="IPR010069">
    <property type="entry name" value="CdiA_FHA1_rpt"/>
</dbReference>
<feature type="region of interest" description="Disordered" evidence="1">
    <location>
        <begin position="2147"/>
        <end position="2170"/>
    </location>
</feature>
<dbReference type="SUPFAM" id="SSF51126">
    <property type="entry name" value="Pectin lyase-like"/>
    <property type="match status" value="1"/>
</dbReference>
<dbReference type="Pfam" id="PF13018">
    <property type="entry name" value="ESPR"/>
    <property type="match status" value="1"/>
</dbReference>
<dbReference type="Pfam" id="PF15527">
    <property type="entry name" value="Ntox22"/>
    <property type="match status" value="1"/>
</dbReference>
<dbReference type="NCBIfam" id="TIGR01901">
    <property type="entry name" value="adhes_NPXG"/>
    <property type="match status" value="1"/>
</dbReference>
<dbReference type="Pfam" id="PF05594">
    <property type="entry name" value="Fil_haemagg"/>
    <property type="match status" value="8"/>
</dbReference>
<dbReference type="InterPro" id="IPR011050">
    <property type="entry name" value="Pectin_lyase_fold/virulence"/>
</dbReference>
<protein>
    <submittedName>
        <fullName evidence="3">Filamentous hemagglutinin, N-terminal:Adhesin HecA 20-residue repeat x2</fullName>
    </submittedName>
</protein>
<accession>Q477F8</accession>
<feature type="region of interest" description="Disordered" evidence="1">
    <location>
        <begin position="2568"/>
        <end position="2593"/>
    </location>
</feature>
<feature type="region of interest" description="Disordered" evidence="1">
    <location>
        <begin position="2614"/>
        <end position="2639"/>
    </location>
</feature>
<dbReference type="GO" id="GO:0003824">
    <property type="term" value="F:catalytic activity"/>
    <property type="evidence" value="ECO:0007669"/>
    <property type="project" value="UniProtKB-ARBA"/>
</dbReference>
<dbReference type="SMART" id="SM00912">
    <property type="entry name" value="Haemagg_act"/>
    <property type="match status" value="1"/>
</dbReference>
<evidence type="ECO:0000256" key="1">
    <source>
        <dbReference type="SAM" id="MobiDB-lite"/>
    </source>
</evidence>
<feature type="domain" description="Filamentous haemagglutinin FhaB/tRNA nuclease CdiA-like TPS" evidence="2">
    <location>
        <begin position="90"/>
        <end position="211"/>
    </location>
</feature>
<dbReference type="InterPro" id="IPR029116">
    <property type="entry name" value="Ntox22"/>
</dbReference>
<dbReference type="STRING" id="264198.Reut_A0093"/>
<feature type="region of interest" description="Disordered" evidence="1">
    <location>
        <begin position="2668"/>
        <end position="2694"/>
    </location>
</feature>
<feature type="compositionally biased region" description="Polar residues" evidence="1">
    <location>
        <begin position="2413"/>
        <end position="2433"/>
    </location>
</feature>
<feature type="compositionally biased region" description="Polar residues" evidence="1">
    <location>
        <begin position="2302"/>
        <end position="2332"/>
    </location>
</feature>
<dbReference type="InterPro" id="IPR024973">
    <property type="entry name" value="ESPR"/>
</dbReference>
<dbReference type="InterPro" id="IPR008638">
    <property type="entry name" value="FhaB/CdiA-like_TPS"/>
</dbReference>
<feature type="region of interest" description="Disordered" evidence="1">
    <location>
        <begin position="2407"/>
        <end position="2433"/>
    </location>
</feature>
<dbReference type="EMBL" id="CP000090">
    <property type="protein sequence ID" value="AAZ59475.1"/>
    <property type="molecule type" value="Genomic_DNA"/>
</dbReference>
<dbReference type="OrthoDB" id="5666689at2"/>